<dbReference type="RefSeq" id="XP_001836579.1">
    <property type="nucleotide sequence ID" value="XM_001836527.1"/>
</dbReference>
<protein>
    <submittedName>
        <fullName evidence="1">Uncharacterized protein</fullName>
    </submittedName>
</protein>
<dbReference type="Proteomes" id="UP000001861">
    <property type="component" value="Unassembled WGS sequence"/>
</dbReference>
<proteinExistence type="predicted"/>
<sequence>MTQARPKPDWEVGQLVYVADIWKCSNNVTIYNDCIGKIESLQWTTWNGFTGWCYNLMVTKGNTTVHGKYCHVPEDILFDVSVGADVKD</sequence>
<organism evidence="1 2">
    <name type="scientific">Coprinopsis cinerea (strain Okayama-7 / 130 / ATCC MYA-4618 / FGSC 9003)</name>
    <name type="common">Inky cap fungus</name>
    <name type="synonym">Hormographiella aspergillata</name>
    <dbReference type="NCBI Taxonomy" id="240176"/>
    <lineage>
        <taxon>Eukaryota</taxon>
        <taxon>Fungi</taxon>
        <taxon>Dikarya</taxon>
        <taxon>Basidiomycota</taxon>
        <taxon>Agaricomycotina</taxon>
        <taxon>Agaricomycetes</taxon>
        <taxon>Agaricomycetidae</taxon>
        <taxon>Agaricales</taxon>
        <taxon>Agaricineae</taxon>
        <taxon>Psathyrellaceae</taxon>
        <taxon>Coprinopsis</taxon>
    </lineage>
</organism>
<gene>
    <name evidence="1" type="ORF">CC1G_06166</name>
</gene>
<comment type="caution">
    <text evidence="1">The sequence shown here is derived from an EMBL/GenBank/DDBJ whole genome shotgun (WGS) entry which is preliminary data.</text>
</comment>
<evidence type="ECO:0000313" key="1">
    <source>
        <dbReference type="EMBL" id="EAU85150.1"/>
    </source>
</evidence>
<dbReference type="EMBL" id="AACS02000004">
    <property type="protein sequence ID" value="EAU85150.1"/>
    <property type="molecule type" value="Genomic_DNA"/>
</dbReference>
<name>A8NV19_COPC7</name>
<dbReference type="KEGG" id="cci:CC1G_06166"/>
<dbReference type="InParanoid" id="A8NV19"/>
<reference evidence="1 2" key="1">
    <citation type="journal article" date="2010" name="Proc. Natl. Acad. Sci. U.S.A.">
        <title>Insights into evolution of multicellular fungi from the assembled chromosomes of the mushroom Coprinopsis cinerea (Coprinus cinereus).</title>
        <authorList>
            <person name="Stajich J.E."/>
            <person name="Wilke S.K."/>
            <person name="Ahren D."/>
            <person name="Au C.H."/>
            <person name="Birren B.W."/>
            <person name="Borodovsky M."/>
            <person name="Burns C."/>
            <person name="Canback B."/>
            <person name="Casselton L.A."/>
            <person name="Cheng C.K."/>
            <person name="Deng J."/>
            <person name="Dietrich F.S."/>
            <person name="Fargo D.C."/>
            <person name="Farman M.L."/>
            <person name="Gathman A.C."/>
            <person name="Goldberg J."/>
            <person name="Guigo R."/>
            <person name="Hoegger P.J."/>
            <person name="Hooker J.B."/>
            <person name="Huggins A."/>
            <person name="James T.Y."/>
            <person name="Kamada T."/>
            <person name="Kilaru S."/>
            <person name="Kodira C."/>
            <person name="Kues U."/>
            <person name="Kupfer D."/>
            <person name="Kwan H.S."/>
            <person name="Lomsadze A."/>
            <person name="Li W."/>
            <person name="Lilly W.W."/>
            <person name="Ma L.J."/>
            <person name="Mackey A.J."/>
            <person name="Manning G."/>
            <person name="Martin F."/>
            <person name="Muraguchi H."/>
            <person name="Natvig D.O."/>
            <person name="Palmerini H."/>
            <person name="Ramesh M.A."/>
            <person name="Rehmeyer C.J."/>
            <person name="Roe B.A."/>
            <person name="Shenoy N."/>
            <person name="Stanke M."/>
            <person name="Ter-Hovhannisyan V."/>
            <person name="Tunlid A."/>
            <person name="Velagapudi R."/>
            <person name="Vision T.J."/>
            <person name="Zeng Q."/>
            <person name="Zolan M.E."/>
            <person name="Pukkila P.J."/>
        </authorList>
    </citation>
    <scope>NUCLEOTIDE SEQUENCE [LARGE SCALE GENOMIC DNA]</scope>
    <source>
        <strain evidence="2">Okayama-7 / 130 / ATCC MYA-4618 / FGSC 9003</strain>
    </source>
</reference>
<dbReference type="AlphaFoldDB" id="A8NV19"/>
<evidence type="ECO:0000313" key="2">
    <source>
        <dbReference type="Proteomes" id="UP000001861"/>
    </source>
</evidence>
<keyword evidence="2" id="KW-1185">Reference proteome</keyword>
<accession>A8NV19</accession>
<dbReference type="GeneID" id="6013125"/>
<dbReference type="VEuPathDB" id="FungiDB:CC1G_06166"/>